<dbReference type="InterPro" id="IPR037898">
    <property type="entry name" value="NudC_fam"/>
</dbReference>
<dbReference type="AlphaFoldDB" id="T1EM01"/>
<dbReference type="GO" id="GO:0051082">
    <property type="term" value="F:unfolded protein binding"/>
    <property type="evidence" value="ECO:0000318"/>
    <property type="project" value="GO_Central"/>
</dbReference>
<dbReference type="Gene3D" id="2.60.40.790">
    <property type="match status" value="1"/>
</dbReference>
<dbReference type="PANTHER" id="PTHR12356:SF18">
    <property type="entry name" value="NUDC DOMAIN-CONTAINING PROTEIN 2"/>
    <property type="match status" value="1"/>
</dbReference>
<dbReference type="Gene3D" id="1.20.5.740">
    <property type="entry name" value="Single helix bin"/>
    <property type="match status" value="1"/>
</dbReference>
<keyword evidence="4" id="KW-1185">Reference proteome</keyword>
<dbReference type="InParanoid" id="T1EM01"/>
<name>T1EM01_HELRO</name>
<evidence type="ECO:0000313" key="4">
    <source>
        <dbReference type="Proteomes" id="UP000015101"/>
    </source>
</evidence>
<dbReference type="GO" id="GO:0005737">
    <property type="term" value="C:cytoplasm"/>
    <property type="evidence" value="ECO:0000318"/>
    <property type="project" value="GO_Central"/>
</dbReference>
<dbReference type="HOGENOM" id="CLU_113495_1_0_1"/>
<gene>
    <name evidence="3" type="primary">20197601</name>
    <name evidence="2" type="ORF">HELRODRAFT_156707</name>
</gene>
<dbReference type="eggNOG" id="KOG2265">
    <property type="taxonomic scope" value="Eukaryota"/>
</dbReference>
<dbReference type="STRING" id="6412.T1EM01"/>
<accession>T1EM01</accession>
<dbReference type="KEGG" id="hro:HELRODRAFT_156707"/>
<protein>
    <recommendedName>
        <fullName evidence="1">CS domain-containing protein</fullName>
    </recommendedName>
</protein>
<dbReference type="EnsemblMetazoa" id="HelroT156707">
    <property type="protein sequence ID" value="HelroP156707"/>
    <property type="gene ID" value="HelroG156707"/>
</dbReference>
<dbReference type="EMBL" id="AMQM01003514">
    <property type="status" value="NOT_ANNOTATED_CDS"/>
    <property type="molecule type" value="Genomic_DNA"/>
</dbReference>
<evidence type="ECO:0000313" key="3">
    <source>
        <dbReference type="EnsemblMetazoa" id="HelroP156707"/>
    </source>
</evidence>
<dbReference type="EMBL" id="KB096183">
    <property type="protein sequence ID" value="ESO07752.1"/>
    <property type="molecule type" value="Genomic_DNA"/>
</dbReference>
<dbReference type="InterPro" id="IPR008978">
    <property type="entry name" value="HSP20-like_chaperone"/>
</dbReference>
<dbReference type="Proteomes" id="UP000015101">
    <property type="component" value="Unassembled WGS sequence"/>
</dbReference>
<dbReference type="GeneID" id="20197601"/>
<reference evidence="2 4" key="2">
    <citation type="journal article" date="2013" name="Nature">
        <title>Insights into bilaterian evolution from three spiralian genomes.</title>
        <authorList>
            <person name="Simakov O."/>
            <person name="Marletaz F."/>
            <person name="Cho S.J."/>
            <person name="Edsinger-Gonzales E."/>
            <person name="Havlak P."/>
            <person name="Hellsten U."/>
            <person name="Kuo D.H."/>
            <person name="Larsson T."/>
            <person name="Lv J."/>
            <person name="Arendt D."/>
            <person name="Savage R."/>
            <person name="Osoegawa K."/>
            <person name="de Jong P."/>
            <person name="Grimwood J."/>
            <person name="Chapman J.A."/>
            <person name="Shapiro H."/>
            <person name="Aerts A."/>
            <person name="Otillar R.P."/>
            <person name="Terry A.Y."/>
            <person name="Boore J.L."/>
            <person name="Grigoriev I.V."/>
            <person name="Lindberg D.R."/>
            <person name="Seaver E.C."/>
            <person name="Weisblat D.A."/>
            <person name="Putnam N.H."/>
            <person name="Rokhsar D.S."/>
        </authorList>
    </citation>
    <scope>NUCLEOTIDE SEQUENCE</scope>
</reference>
<feature type="domain" description="CS" evidence="1">
    <location>
        <begin position="13"/>
        <end position="103"/>
    </location>
</feature>
<dbReference type="GO" id="GO:0006457">
    <property type="term" value="P:protein folding"/>
    <property type="evidence" value="ECO:0000318"/>
    <property type="project" value="GO_Central"/>
</dbReference>
<dbReference type="InterPro" id="IPR007052">
    <property type="entry name" value="CS_dom"/>
</dbReference>
<evidence type="ECO:0000259" key="1">
    <source>
        <dbReference type="PROSITE" id="PS51203"/>
    </source>
</evidence>
<dbReference type="Pfam" id="PF04969">
    <property type="entry name" value="CS"/>
    <property type="match status" value="1"/>
</dbReference>
<organism evidence="3 4">
    <name type="scientific">Helobdella robusta</name>
    <name type="common">Californian leech</name>
    <dbReference type="NCBI Taxonomy" id="6412"/>
    <lineage>
        <taxon>Eukaryota</taxon>
        <taxon>Metazoa</taxon>
        <taxon>Spiralia</taxon>
        <taxon>Lophotrochozoa</taxon>
        <taxon>Annelida</taxon>
        <taxon>Clitellata</taxon>
        <taxon>Hirudinea</taxon>
        <taxon>Rhynchobdellida</taxon>
        <taxon>Glossiphoniidae</taxon>
        <taxon>Helobdella</taxon>
    </lineage>
</organism>
<dbReference type="CTD" id="20197601"/>
<dbReference type="SUPFAM" id="SSF49764">
    <property type="entry name" value="HSP20-like chaperones"/>
    <property type="match status" value="1"/>
</dbReference>
<dbReference type="FunFam" id="1.20.5.740:FF:000001">
    <property type="entry name" value="nudC domain-containing protein 2"/>
    <property type="match status" value="1"/>
</dbReference>
<sequence length="153" mass="17059">MAHFDETSGVVACITDWGQWWQTVSDVTVLVSVPLGTVVKDVKCTIKPNLVKLSLKNETIFEGQPYATIQPDNSLWTLEDNNLVRICLEKNEKGASKCWSSLLIGQYATDAWLFDQMQKKLTLQRYQLENPGMNFSGAEISGNYQSGGPELPS</sequence>
<dbReference type="PROSITE" id="PS51203">
    <property type="entry name" value="CS"/>
    <property type="match status" value="1"/>
</dbReference>
<dbReference type="RefSeq" id="XP_009014363.1">
    <property type="nucleotide sequence ID" value="XM_009016115.1"/>
</dbReference>
<dbReference type="PANTHER" id="PTHR12356">
    <property type="entry name" value="NUCLEAR MOVEMENT PROTEIN NUDC"/>
    <property type="match status" value="1"/>
</dbReference>
<proteinExistence type="predicted"/>
<dbReference type="OrthoDB" id="515366at2759"/>
<reference evidence="3" key="3">
    <citation type="submission" date="2015-06" db="UniProtKB">
        <authorList>
            <consortium name="EnsemblMetazoa"/>
        </authorList>
    </citation>
    <scope>IDENTIFICATION</scope>
</reference>
<evidence type="ECO:0000313" key="2">
    <source>
        <dbReference type="EMBL" id="ESO07752.1"/>
    </source>
</evidence>
<dbReference type="OMA" id="RDVECSL"/>
<reference evidence="4" key="1">
    <citation type="submission" date="2012-12" db="EMBL/GenBank/DDBJ databases">
        <authorList>
            <person name="Hellsten U."/>
            <person name="Grimwood J."/>
            <person name="Chapman J.A."/>
            <person name="Shapiro H."/>
            <person name="Aerts A."/>
            <person name="Otillar R.P."/>
            <person name="Terry A.Y."/>
            <person name="Boore J.L."/>
            <person name="Simakov O."/>
            <person name="Marletaz F."/>
            <person name="Cho S.-J."/>
            <person name="Edsinger-Gonzales E."/>
            <person name="Havlak P."/>
            <person name="Kuo D.-H."/>
            <person name="Larsson T."/>
            <person name="Lv J."/>
            <person name="Arendt D."/>
            <person name="Savage R."/>
            <person name="Osoegawa K."/>
            <person name="de Jong P."/>
            <person name="Lindberg D.R."/>
            <person name="Seaver E.C."/>
            <person name="Weisblat D.A."/>
            <person name="Putnam N.H."/>
            <person name="Grigoriev I.V."/>
            <person name="Rokhsar D.S."/>
        </authorList>
    </citation>
    <scope>NUCLEOTIDE SEQUENCE</scope>
</reference>